<name>A0A317Y9M2_MAIZE</name>
<dbReference type="EMBL" id="NCVQ01000001">
    <property type="protein sequence ID" value="PWZ55367.1"/>
    <property type="molecule type" value="Genomic_DNA"/>
</dbReference>
<reference evidence="1" key="1">
    <citation type="journal article" date="2018" name="Nat. Genet.">
        <title>Extensive intraspecific gene order and gene structural variations between Mo17 and other maize genomes.</title>
        <authorList>
            <person name="Sun S."/>
            <person name="Zhou Y."/>
            <person name="Chen J."/>
            <person name="Shi J."/>
            <person name="Zhao H."/>
            <person name="Zhao H."/>
            <person name="Song W."/>
            <person name="Zhang M."/>
            <person name="Cui Y."/>
            <person name="Dong X."/>
            <person name="Liu H."/>
            <person name="Ma X."/>
            <person name="Jiao Y."/>
            <person name="Wang B."/>
            <person name="Wei X."/>
            <person name="Stein J.C."/>
            <person name="Glaubitz J.C."/>
            <person name="Lu F."/>
            <person name="Yu G."/>
            <person name="Liang C."/>
            <person name="Fengler K."/>
            <person name="Li B."/>
            <person name="Rafalski A."/>
            <person name="Schnable P.S."/>
            <person name="Ware D.H."/>
            <person name="Buckler E.S."/>
            <person name="Lai J."/>
        </authorList>
    </citation>
    <scope>NUCLEOTIDE SEQUENCE [LARGE SCALE GENOMIC DNA]</scope>
    <source>
        <tissue evidence="1">Seedling</tissue>
    </source>
</reference>
<evidence type="ECO:0000313" key="1">
    <source>
        <dbReference type="EMBL" id="PWZ55367.1"/>
    </source>
</evidence>
<organism evidence="1">
    <name type="scientific">Zea mays</name>
    <name type="common">Maize</name>
    <dbReference type="NCBI Taxonomy" id="4577"/>
    <lineage>
        <taxon>Eukaryota</taxon>
        <taxon>Viridiplantae</taxon>
        <taxon>Streptophyta</taxon>
        <taxon>Embryophyta</taxon>
        <taxon>Tracheophyta</taxon>
        <taxon>Spermatophyta</taxon>
        <taxon>Magnoliopsida</taxon>
        <taxon>Liliopsida</taxon>
        <taxon>Poales</taxon>
        <taxon>Poaceae</taxon>
        <taxon>PACMAD clade</taxon>
        <taxon>Panicoideae</taxon>
        <taxon>Andropogonodae</taxon>
        <taxon>Andropogoneae</taxon>
        <taxon>Tripsacinae</taxon>
        <taxon>Zea</taxon>
    </lineage>
</organism>
<accession>A0A317Y9M2</accession>
<sequence length="33" mass="3693">MARGARFLLVLALLAALLAVVLQLYRRRKPLSV</sequence>
<dbReference type="Proteomes" id="UP000251960">
    <property type="component" value="Chromosome 1"/>
</dbReference>
<proteinExistence type="predicted"/>
<dbReference type="AlphaFoldDB" id="A0A317Y9M2"/>
<protein>
    <submittedName>
        <fullName evidence="1">Uncharacterized protein</fullName>
    </submittedName>
</protein>
<comment type="caution">
    <text evidence="1">The sequence shown here is derived from an EMBL/GenBank/DDBJ whole genome shotgun (WGS) entry which is preliminary data.</text>
</comment>
<gene>
    <name evidence="1" type="ORF">Zm00014a_016251</name>
</gene>